<evidence type="ECO:0000313" key="2">
    <source>
        <dbReference type="EMBL" id="MBM7585446.1"/>
    </source>
</evidence>
<dbReference type="Proteomes" id="UP001646157">
    <property type="component" value="Unassembled WGS sequence"/>
</dbReference>
<name>A0ABS2ND03_9BACI</name>
<protein>
    <recommendedName>
        <fullName evidence="1">NERD domain-containing protein</fullName>
    </recommendedName>
</protein>
<sequence length="304" mass="36146">MILKHRYEPVELKIMRSLNVRMNLAAKDENYYLNLEKGYEGERKFDEWIKSFSDDYLVLNDLLLEYNNTLFQIDSLMISSNKISLFEVKNYEGDFFIEADRWYSISKTEIKNPLLQLQRNESLFRRLLQELGFAFPIEAYLIFVNPEFQLYQTPLNLPIIFPSQLNRLMDKIKKKPSRLKDVHSKLAKQLLSLHLKEPPYNRLPEYHFDQLEKGIACPLCHRFYHHLTKTTLLCTSCGGSEEYPVAVLRNVEEFKLLYPNGKITINHIYKWCSLIKDKRTIRKVLSNHFKLIRQGKSSHYVKND</sequence>
<organism evidence="2 3">
    <name type="scientific">Rossellomorea pakistanensis</name>
    <dbReference type="NCBI Taxonomy" id="992288"/>
    <lineage>
        <taxon>Bacteria</taxon>
        <taxon>Bacillati</taxon>
        <taxon>Bacillota</taxon>
        <taxon>Bacilli</taxon>
        <taxon>Bacillales</taxon>
        <taxon>Bacillaceae</taxon>
        <taxon>Rossellomorea</taxon>
    </lineage>
</organism>
<evidence type="ECO:0000313" key="3">
    <source>
        <dbReference type="Proteomes" id="UP001646157"/>
    </source>
</evidence>
<dbReference type="PROSITE" id="PS50965">
    <property type="entry name" value="NERD"/>
    <property type="match status" value="1"/>
</dbReference>
<gene>
    <name evidence="2" type="ORF">JOC86_001988</name>
</gene>
<dbReference type="Pfam" id="PF08378">
    <property type="entry name" value="NERD"/>
    <property type="match status" value="1"/>
</dbReference>
<feature type="domain" description="NERD" evidence="1">
    <location>
        <begin position="37"/>
        <end position="147"/>
    </location>
</feature>
<accession>A0ABS2ND03</accession>
<reference evidence="2 3" key="1">
    <citation type="submission" date="2021-01" db="EMBL/GenBank/DDBJ databases">
        <title>Genomic Encyclopedia of Type Strains, Phase IV (KMG-IV): sequencing the most valuable type-strain genomes for metagenomic binning, comparative biology and taxonomic classification.</title>
        <authorList>
            <person name="Goeker M."/>
        </authorList>
    </citation>
    <scope>NUCLEOTIDE SEQUENCE [LARGE SCALE GENOMIC DNA]</scope>
    <source>
        <strain evidence="2 3">DSM 24834</strain>
    </source>
</reference>
<dbReference type="EMBL" id="JAFBDZ010000002">
    <property type="protein sequence ID" value="MBM7585446.1"/>
    <property type="molecule type" value="Genomic_DNA"/>
</dbReference>
<dbReference type="InterPro" id="IPR011528">
    <property type="entry name" value="NERD"/>
</dbReference>
<comment type="caution">
    <text evidence="2">The sequence shown here is derived from an EMBL/GenBank/DDBJ whole genome shotgun (WGS) entry which is preliminary data.</text>
</comment>
<keyword evidence="3" id="KW-1185">Reference proteome</keyword>
<proteinExistence type="predicted"/>
<dbReference type="RefSeq" id="WP_205171374.1">
    <property type="nucleotide sequence ID" value="NZ_JAFBDZ010000002.1"/>
</dbReference>
<evidence type="ECO:0000259" key="1">
    <source>
        <dbReference type="PROSITE" id="PS50965"/>
    </source>
</evidence>